<name>A0A368UB61_9GAMM</name>
<reference evidence="1 2" key="1">
    <citation type="submission" date="2018-07" db="EMBL/GenBank/DDBJ databases">
        <title>Halomonas rutogse sp. nov., isolated from Lake TangqianCo on Tibetan Plateau.</title>
        <authorList>
            <person name="Lu H."/>
            <person name="Xing P."/>
            <person name="Wu Q."/>
        </authorList>
    </citation>
    <scope>NUCLEOTIDE SEQUENCE [LARGE SCALE GENOMIC DNA]</scope>
    <source>
        <strain evidence="1 2">TQ8S</strain>
    </source>
</reference>
<dbReference type="InterPro" id="IPR009663">
    <property type="entry name" value="PAP_PilO"/>
</dbReference>
<evidence type="ECO:0000313" key="2">
    <source>
        <dbReference type="Proteomes" id="UP000253204"/>
    </source>
</evidence>
<dbReference type="Pfam" id="PF06864">
    <property type="entry name" value="PAP_PilO"/>
    <property type="match status" value="1"/>
</dbReference>
<evidence type="ECO:0008006" key="3">
    <source>
        <dbReference type="Google" id="ProtNLM"/>
    </source>
</evidence>
<dbReference type="RefSeq" id="WP_114485145.1">
    <property type="nucleotide sequence ID" value="NZ_CBCSHM010000001.1"/>
</dbReference>
<comment type="caution">
    <text evidence="1">The sequence shown here is derived from an EMBL/GenBank/DDBJ whole genome shotgun (WGS) entry which is preliminary data.</text>
</comment>
<protein>
    <recommendedName>
        <fullName evidence="3">Pilin accessory protein (PilO)</fullName>
    </recommendedName>
</protein>
<dbReference type="EMBL" id="QPIJ01000001">
    <property type="protein sequence ID" value="RCV93817.1"/>
    <property type="molecule type" value="Genomic_DNA"/>
</dbReference>
<gene>
    <name evidence="1" type="ORF">DU506_01275</name>
</gene>
<dbReference type="AlphaFoldDB" id="A0A368UB61"/>
<keyword evidence="2" id="KW-1185">Reference proteome</keyword>
<accession>A0A368UB61</accession>
<evidence type="ECO:0000313" key="1">
    <source>
        <dbReference type="EMBL" id="RCV93817.1"/>
    </source>
</evidence>
<sequence>MDTSTLHLKSKRRHWIAGLYWHSRDSGREGSSKQEVLNAAEELYAQLSQTEGEELVGVLISGNRFQQVGFHAPGEVPVNSYSLAQLALAAYTKTMPLPTVMGRLALSEDHHWVFKIQRGKISFAGDKVIPAEDSESELKRLQQTAPDNASIIDILDVTEASQQILAWEKSVKSSRLHKAKPFKVLRKLRITQHRFFKPAAIVATLAIAVMGGNVGYETHKDYKERQAEVERQERLRILQDVGPAPRPWTDAPPLWISYKRCTDQYQQGQAFRAGWSTVSWSCDQDNVTRHWHRGEHGSFSILPAEGDFVVEDPNRLIEATPLPEVEPRGTTPIVDRASAAQLLMDLARLHEFQARFKWGRENTRRVPRGNTFITENLGHATHRLELSGDQIPSVELMKGIEKIPSISLVELSESSNSWTLILEFYAEA</sequence>
<proteinExistence type="predicted"/>
<dbReference type="Proteomes" id="UP000253204">
    <property type="component" value="Unassembled WGS sequence"/>
</dbReference>
<organism evidence="1 2">
    <name type="scientific">Vreelandella rituensis</name>
    <dbReference type="NCBI Taxonomy" id="2282306"/>
    <lineage>
        <taxon>Bacteria</taxon>
        <taxon>Pseudomonadati</taxon>
        <taxon>Pseudomonadota</taxon>
        <taxon>Gammaproteobacteria</taxon>
        <taxon>Oceanospirillales</taxon>
        <taxon>Halomonadaceae</taxon>
        <taxon>Vreelandella</taxon>
    </lineage>
</organism>